<dbReference type="RefSeq" id="WP_011178285.1">
    <property type="nucleotide sequence ID" value="NC_005877.1"/>
</dbReference>
<name>Q6KYY3_PICTO</name>
<dbReference type="Pfam" id="PF00370">
    <property type="entry name" value="FGGY_N"/>
    <property type="match status" value="1"/>
</dbReference>
<dbReference type="FunCoup" id="Q6KYY3">
    <property type="interactions" value="83"/>
</dbReference>
<evidence type="ECO:0000313" key="9">
    <source>
        <dbReference type="Proteomes" id="UP000000438"/>
    </source>
</evidence>
<dbReference type="KEGG" id="pto:PTO1484"/>
<dbReference type="GO" id="GO:0005829">
    <property type="term" value="C:cytosol"/>
    <property type="evidence" value="ECO:0007669"/>
    <property type="project" value="TreeGrafter"/>
</dbReference>
<comment type="similarity">
    <text evidence="1">Belongs to the FGGY kinase family.</text>
</comment>
<dbReference type="HOGENOM" id="CLU_009281_2_3_2"/>
<feature type="domain" description="Carbohydrate kinase FGGY C-terminal" evidence="7">
    <location>
        <begin position="241"/>
        <end position="409"/>
    </location>
</feature>
<evidence type="ECO:0000256" key="1">
    <source>
        <dbReference type="ARBA" id="ARBA00009156"/>
    </source>
</evidence>
<dbReference type="PATRIC" id="fig|263820.9.peg.1539"/>
<dbReference type="GeneID" id="2844944"/>
<organism evidence="8 9">
    <name type="scientific">Picrophilus torridus (strain ATCC 700027 / DSM 9790 / JCM 10055 / NBRC 100828 / KAW 2/3)</name>
    <dbReference type="NCBI Taxonomy" id="1122961"/>
    <lineage>
        <taxon>Archaea</taxon>
        <taxon>Methanobacteriati</taxon>
        <taxon>Thermoplasmatota</taxon>
        <taxon>Thermoplasmata</taxon>
        <taxon>Thermoplasmatales</taxon>
        <taxon>Picrophilaceae</taxon>
        <taxon>Picrophilus</taxon>
    </lineage>
</organism>
<evidence type="ECO:0000313" key="8">
    <source>
        <dbReference type="EMBL" id="AAT44069.1"/>
    </source>
</evidence>
<dbReference type="Pfam" id="PF02782">
    <property type="entry name" value="FGGY_C"/>
    <property type="match status" value="1"/>
</dbReference>
<dbReference type="GO" id="GO:0005524">
    <property type="term" value="F:ATP binding"/>
    <property type="evidence" value="ECO:0007669"/>
    <property type="project" value="UniProtKB-KW"/>
</dbReference>
<dbReference type="InterPro" id="IPR018484">
    <property type="entry name" value="FGGY_N"/>
</dbReference>
<dbReference type="PANTHER" id="PTHR10196">
    <property type="entry name" value="SUGAR KINASE"/>
    <property type="match status" value="1"/>
</dbReference>
<keyword evidence="4 8" id="KW-0418">Kinase</keyword>
<evidence type="ECO:0000256" key="2">
    <source>
        <dbReference type="ARBA" id="ARBA00022679"/>
    </source>
</evidence>
<dbReference type="PaxDb" id="263820-PTO1484"/>
<sequence length="449" mass="50929">MIGAVDEGTGSTRFTVYDNEMNTLYSSKRRIRTFHNNRTAEQDPNEIYNKTMINIKDAIKRFHIRAIGVTNQRETSIFWNNEGMPLANAISWQDKRFSSYAKMLKKEYGDLFIKKTGLIPDPYFSAIKIKYLMSRNPLLREKAANGRIKFGTVDSYILYKMLNRHVTDYSNASRTMLFNIKNLEYDDEILKILDIPEKMLPEPMPSDSFFGSWHGIDINAVLGDQNSSLFGHNLIKDDPVKATFGTGTFIMSLTSDLNVSSRLLKTIAWSMENNIKYALEGSIFDSGSFYNWARSTFSGDPVYQNRIVMVPAFSGLGAPYWEPGARTVITGIDYNSTGSELLSAAIQGIGFQVYDILKEIKNRKYMTCDGSGSRNEFLMQFISDLSNIDVITLNEHEITSFGIAAMAGTSSGIIKDINKPGIERIYTPSGRDYRYLYKKWRHAVNLSIS</sequence>
<dbReference type="GO" id="GO:0004370">
    <property type="term" value="F:glycerol kinase activity"/>
    <property type="evidence" value="ECO:0007669"/>
    <property type="project" value="UniProtKB-EC"/>
</dbReference>
<evidence type="ECO:0000256" key="5">
    <source>
        <dbReference type="ARBA" id="ARBA00022840"/>
    </source>
</evidence>
<dbReference type="STRING" id="263820.PTO1484"/>
<dbReference type="OrthoDB" id="26592at2157"/>
<dbReference type="Proteomes" id="UP000000438">
    <property type="component" value="Chromosome"/>
</dbReference>
<dbReference type="GO" id="GO:0006071">
    <property type="term" value="P:glycerol metabolic process"/>
    <property type="evidence" value="ECO:0007669"/>
    <property type="project" value="TreeGrafter"/>
</dbReference>
<dbReference type="EMBL" id="AE017261">
    <property type="protein sequence ID" value="AAT44069.1"/>
    <property type="molecule type" value="Genomic_DNA"/>
</dbReference>
<dbReference type="InterPro" id="IPR018485">
    <property type="entry name" value="FGGY_C"/>
</dbReference>
<dbReference type="InParanoid" id="Q6KYY3"/>
<dbReference type="Gene3D" id="3.30.420.40">
    <property type="match status" value="2"/>
</dbReference>
<reference evidence="8 9" key="1">
    <citation type="journal article" date="2004" name="Proc. Natl. Acad. Sci. U.S.A.">
        <title>Genome sequence of Picrophilus torridus and its implications for life around pH 0.</title>
        <authorList>
            <person name="Futterer O."/>
            <person name="Angelov A."/>
            <person name="Liesegang H."/>
            <person name="Gottschalk G."/>
            <person name="Schleper C."/>
            <person name="Schepers B."/>
            <person name="Dock C."/>
            <person name="Antranikian G."/>
            <person name="Liebl W."/>
        </authorList>
    </citation>
    <scope>NUCLEOTIDE SEQUENCE [LARGE SCALE GENOMIC DNA]</scope>
    <source>
        <strain evidence="9">ATCC 700027 / DSM 9790 / JCM 10055 / NBRC 100828</strain>
    </source>
</reference>
<proteinExistence type="inferred from homology"/>
<keyword evidence="5" id="KW-0067">ATP-binding</keyword>
<dbReference type="eggNOG" id="arCOG00024">
    <property type="taxonomic scope" value="Archaea"/>
</dbReference>
<dbReference type="SUPFAM" id="SSF53067">
    <property type="entry name" value="Actin-like ATPase domain"/>
    <property type="match status" value="2"/>
</dbReference>
<protein>
    <submittedName>
        <fullName evidence="8">Glycerol kinase</fullName>
        <ecNumber evidence="8">2.7.1.30</ecNumber>
    </submittedName>
</protein>
<feature type="domain" description="Carbohydrate kinase FGGY N-terminal" evidence="6">
    <location>
        <begin position="1"/>
        <end position="212"/>
    </location>
</feature>
<dbReference type="InterPro" id="IPR000577">
    <property type="entry name" value="Carb_kinase_FGGY"/>
</dbReference>
<dbReference type="EC" id="2.7.1.30" evidence="8"/>
<accession>Q6KYY3</accession>
<gene>
    <name evidence="8" type="ordered locus">PTO1484</name>
</gene>
<keyword evidence="3" id="KW-0547">Nucleotide-binding</keyword>
<dbReference type="InterPro" id="IPR043129">
    <property type="entry name" value="ATPase_NBD"/>
</dbReference>
<dbReference type="PIRSF" id="PIRSF000538">
    <property type="entry name" value="GlpK"/>
    <property type="match status" value="1"/>
</dbReference>
<dbReference type="AlphaFoldDB" id="Q6KYY3"/>
<evidence type="ECO:0000259" key="6">
    <source>
        <dbReference type="Pfam" id="PF00370"/>
    </source>
</evidence>
<evidence type="ECO:0000256" key="4">
    <source>
        <dbReference type="ARBA" id="ARBA00022777"/>
    </source>
</evidence>
<dbReference type="PANTHER" id="PTHR10196:SF69">
    <property type="entry name" value="GLYCEROL KINASE"/>
    <property type="match status" value="1"/>
</dbReference>
<keyword evidence="2 8" id="KW-0808">Transferase</keyword>
<evidence type="ECO:0000256" key="3">
    <source>
        <dbReference type="ARBA" id="ARBA00022741"/>
    </source>
</evidence>
<evidence type="ECO:0000259" key="7">
    <source>
        <dbReference type="Pfam" id="PF02782"/>
    </source>
</evidence>